<protein>
    <submittedName>
        <fullName evidence="1">Uncharacterized protein</fullName>
    </submittedName>
</protein>
<comment type="caution">
    <text evidence="1">The sequence shown here is derived from an EMBL/GenBank/DDBJ whole genome shotgun (WGS) entry which is preliminary data.</text>
</comment>
<name>A0ABT4E004_9BACL</name>
<evidence type="ECO:0000313" key="1">
    <source>
        <dbReference type="EMBL" id="MCY9522330.1"/>
    </source>
</evidence>
<sequence length="84" mass="9777">MCNRLHIERKIFFIPDVKQEAAPIYDDYGQSVSAWNGYEECSMMRLPMERGPLACIISQRLYFYYVITADLRSIESFPASFIAV</sequence>
<organism evidence="1 2">
    <name type="scientific">Paenibacillus apiarius</name>
    <dbReference type="NCBI Taxonomy" id="46240"/>
    <lineage>
        <taxon>Bacteria</taxon>
        <taxon>Bacillati</taxon>
        <taxon>Bacillota</taxon>
        <taxon>Bacilli</taxon>
        <taxon>Bacillales</taxon>
        <taxon>Paenibacillaceae</taxon>
        <taxon>Paenibacillus</taxon>
    </lineage>
</organism>
<dbReference type="EMBL" id="JAMDLW010000033">
    <property type="protein sequence ID" value="MCY9522330.1"/>
    <property type="molecule type" value="Genomic_DNA"/>
</dbReference>
<accession>A0ABT4E004</accession>
<keyword evidence="2" id="KW-1185">Reference proteome</keyword>
<dbReference type="Proteomes" id="UP001207626">
    <property type="component" value="Unassembled WGS sequence"/>
</dbReference>
<reference evidence="1 2" key="1">
    <citation type="submission" date="2022-05" db="EMBL/GenBank/DDBJ databases">
        <title>Genome Sequencing of Bee-Associated Microbes.</title>
        <authorList>
            <person name="Dunlap C."/>
        </authorList>
    </citation>
    <scope>NUCLEOTIDE SEQUENCE [LARGE SCALE GENOMIC DNA]</scope>
    <source>
        <strain evidence="1 2">NRRL NRS-1438</strain>
    </source>
</reference>
<gene>
    <name evidence="1" type="ORF">M5X09_22185</name>
</gene>
<dbReference type="RefSeq" id="WP_087433001.1">
    <property type="nucleotide sequence ID" value="NZ_JAMDLV010000081.1"/>
</dbReference>
<evidence type="ECO:0000313" key="2">
    <source>
        <dbReference type="Proteomes" id="UP001207626"/>
    </source>
</evidence>
<proteinExistence type="predicted"/>